<organism evidence="2 3">
    <name type="scientific">Microvirga lotononidis</name>
    <dbReference type="NCBI Taxonomy" id="864069"/>
    <lineage>
        <taxon>Bacteria</taxon>
        <taxon>Pseudomonadati</taxon>
        <taxon>Pseudomonadota</taxon>
        <taxon>Alphaproteobacteria</taxon>
        <taxon>Hyphomicrobiales</taxon>
        <taxon>Methylobacteriaceae</taxon>
        <taxon>Microvirga</taxon>
    </lineage>
</organism>
<evidence type="ECO:0000313" key="3">
    <source>
        <dbReference type="Proteomes" id="UP000003947"/>
    </source>
</evidence>
<name>I4YQM3_9HYPH</name>
<dbReference type="EMBL" id="JH660645">
    <property type="protein sequence ID" value="EIM26265.1"/>
    <property type="molecule type" value="Genomic_DNA"/>
</dbReference>
<evidence type="ECO:0000256" key="1">
    <source>
        <dbReference type="SAM" id="MobiDB-lite"/>
    </source>
</evidence>
<protein>
    <submittedName>
        <fullName evidence="2">Uncharacterized protein</fullName>
    </submittedName>
</protein>
<gene>
    <name evidence="2" type="ORF">MicloDRAFT_00028140</name>
</gene>
<dbReference type="Gene3D" id="3.40.50.300">
    <property type="entry name" value="P-loop containing nucleotide triphosphate hydrolases"/>
    <property type="match status" value="1"/>
</dbReference>
<reference evidence="2 3" key="1">
    <citation type="submission" date="2012-02" db="EMBL/GenBank/DDBJ databases">
        <title>Improved High-Quality Draft sequence of Microvirga sp. WSM3557.</title>
        <authorList>
            <consortium name="US DOE Joint Genome Institute"/>
            <person name="Lucas S."/>
            <person name="Han J."/>
            <person name="Lapidus A."/>
            <person name="Cheng J.-F."/>
            <person name="Goodwin L."/>
            <person name="Pitluck S."/>
            <person name="Peters L."/>
            <person name="Zhang X."/>
            <person name="Detter J.C."/>
            <person name="Han C."/>
            <person name="Tapia R."/>
            <person name="Land M."/>
            <person name="Hauser L."/>
            <person name="Kyrpides N."/>
            <person name="Ivanova N."/>
            <person name="Pagani I."/>
            <person name="Brau L."/>
            <person name="Yates R."/>
            <person name="O'Hara G."/>
            <person name="Rui T."/>
            <person name="Howieson J."/>
            <person name="Reeve W."/>
            <person name="Woyke T."/>
        </authorList>
    </citation>
    <scope>NUCLEOTIDE SEQUENCE [LARGE SCALE GENOMIC DNA]</scope>
    <source>
        <strain evidence="2 3">WSM3557</strain>
    </source>
</reference>
<keyword evidence="3" id="KW-1185">Reference proteome</keyword>
<dbReference type="HOGENOM" id="CLU_1407366_0_0_5"/>
<sequence>MHLESAHPRRFSSLSASARSGEDVLHVFLSVDTKVLRQRIELQTMSPNRARNEQVREWRLTQVNRCLAAQDAMPDGTRFLDTRRYTPEILAATVLGWLGANAELISSAAADTEFASAPCPFGTSRASQDQRHHLQSLLQRTAGPYRGQSSTLRPRSECKLPSAEANRVATSQEYRRRTFTRCEFPPYGDTPGP</sequence>
<dbReference type="PATRIC" id="fig|864069.3.peg.3044"/>
<proteinExistence type="predicted"/>
<feature type="region of interest" description="Disordered" evidence="1">
    <location>
        <begin position="138"/>
        <end position="172"/>
    </location>
</feature>
<dbReference type="AlphaFoldDB" id="I4YQM3"/>
<accession>I4YQM3</accession>
<dbReference type="Proteomes" id="UP000003947">
    <property type="component" value="Unassembled WGS sequence"/>
</dbReference>
<dbReference type="InterPro" id="IPR027417">
    <property type="entry name" value="P-loop_NTPase"/>
</dbReference>
<evidence type="ECO:0000313" key="2">
    <source>
        <dbReference type="EMBL" id="EIM26265.1"/>
    </source>
</evidence>